<dbReference type="SUPFAM" id="SSF52540">
    <property type="entry name" value="P-loop containing nucleoside triphosphate hydrolases"/>
    <property type="match status" value="1"/>
</dbReference>
<keyword evidence="7" id="KW-0472">Membrane</keyword>
<dbReference type="Proteomes" id="UP000026915">
    <property type="component" value="Chromosome 9"/>
</dbReference>
<dbReference type="InterPro" id="IPR032675">
    <property type="entry name" value="LRR_dom_sf"/>
</dbReference>
<dbReference type="GO" id="GO:0043531">
    <property type="term" value="F:ADP binding"/>
    <property type="evidence" value="ECO:0007669"/>
    <property type="project" value="InterPro"/>
</dbReference>
<evidence type="ECO:0000259" key="11">
    <source>
        <dbReference type="Pfam" id="PF25019"/>
    </source>
</evidence>
<dbReference type="PANTHER" id="PTHR36766:SF31">
    <property type="entry name" value="DISEASE RESISTANCE RPP13-LIKE PROTEIN 1"/>
    <property type="match status" value="1"/>
</dbReference>
<keyword evidence="3" id="KW-0547">Nucleotide-binding</keyword>
<dbReference type="Pfam" id="PF25019">
    <property type="entry name" value="LRR_R13L1-DRL21"/>
    <property type="match status" value="1"/>
</dbReference>
<keyword evidence="2" id="KW-0677">Repeat</keyword>
<name>A0A061GU66_THECC</name>
<keyword evidence="13" id="KW-1185">Reference proteome</keyword>
<keyword evidence="6" id="KW-0175">Coiled coil</keyword>
<evidence type="ECO:0000256" key="6">
    <source>
        <dbReference type="SAM" id="Coils"/>
    </source>
</evidence>
<reference evidence="12 13" key="1">
    <citation type="journal article" date="2013" name="Genome Biol.">
        <title>The genome sequence of the most widely cultivated cacao type and its use to identify candidate genes regulating pod color.</title>
        <authorList>
            <person name="Motamayor J.C."/>
            <person name="Mockaitis K."/>
            <person name="Schmutz J."/>
            <person name="Haiminen N."/>
            <person name="Iii D.L."/>
            <person name="Cornejo O."/>
            <person name="Findley S.D."/>
            <person name="Zheng P."/>
            <person name="Utro F."/>
            <person name="Royaert S."/>
            <person name="Saski C."/>
            <person name="Jenkins J."/>
            <person name="Podicheti R."/>
            <person name="Zhao M."/>
            <person name="Scheffler B.E."/>
            <person name="Stack J.C."/>
            <person name="Feltus F.A."/>
            <person name="Mustiga G.M."/>
            <person name="Amores F."/>
            <person name="Phillips W."/>
            <person name="Marelli J.P."/>
            <person name="May G.D."/>
            <person name="Shapiro H."/>
            <person name="Ma J."/>
            <person name="Bustamante C.D."/>
            <person name="Schnell R.J."/>
            <person name="Main D."/>
            <person name="Gilbert D."/>
            <person name="Parida L."/>
            <person name="Kuhn D.N."/>
        </authorList>
    </citation>
    <scope>NUCLEOTIDE SEQUENCE [LARGE SCALE GENOMIC DNA]</scope>
    <source>
        <strain evidence="13">cv. Matina 1-6</strain>
    </source>
</reference>
<dbReference type="PRINTS" id="PR00364">
    <property type="entry name" value="DISEASERSIST"/>
</dbReference>
<keyword evidence="4" id="KW-0611">Plant defense</keyword>
<dbReference type="Gramene" id="EOY32677">
    <property type="protein sequence ID" value="EOY32677"/>
    <property type="gene ID" value="TCM_040705"/>
</dbReference>
<dbReference type="InterPro" id="IPR058922">
    <property type="entry name" value="WHD_DRP"/>
</dbReference>
<dbReference type="Gene3D" id="3.40.50.300">
    <property type="entry name" value="P-loop containing nucleotide triphosphate hydrolases"/>
    <property type="match status" value="1"/>
</dbReference>
<dbReference type="InterPro" id="IPR002182">
    <property type="entry name" value="NB-ARC"/>
</dbReference>
<dbReference type="eggNOG" id="KOG4658">
    <property type="taxonomic scope" value="Eukaryota"/>
</dbReference>
<dbReference type="Pfam" id="PF18052">
    <property type="entry name" value="Rx_N"/>
    <property type="match status" value="1"/>
</dbReference>
<feature type="transmembrane region" description="Helical" evidence="7">
    <location>
        <begin position="21"/>
        <end position="40"/>
    </location>
</feature>
<dbReference type="Gene3D" id="1.10.8.430">
    <property type="entry name" value="Helical domain of apoptotic protease-activating factors"/>
    <property type="match status" value="1"/>
</dbReference>
<dbReference type="Gene3D" id="3.80.10.10">
    <property type="entry name" value="Ribonuclease Inhibitor"/>
    <property type="match status" value="3"/>
</dbReference>
<keyword evidence="7" id="KW-0812">Transmembrane</keyword>
<dbReference type="PANTHER" id="PTHR36766">
    <property type="entry name" value="PLANT BROAD-SPECTRUM MILDEW RESISTANCE PROTEIN RPW8"/>
    <property type="match status" value="1"/>
</dbReference>
<feature type="domain" description="R13L1/DRL21-like LRR repeat region" evidence="11">
    <location>
        <begin position="709"/>
        <end position="831"/>
    </location>
</feature>
<evidence type="ECO:0000259" key="9">
    <source>
        <dbReference type="Pfam" id="PF18052"/>
    </source>
</evidence>
<dbReference type="InterPro" id="IPR042197">
    <property type="entry name" value="Apaf_helical"/>
</dbReference>
<evidence type="ECO:0000256" key="7">
    <source>
        <dbReference type="SAM" id="Phobius"/>
    </source>
</evidence>
<keyword evidence="5" id="KW-0067">ATP-binding</keyword>
<sequence>MNKLPIMRKRIKYIYIYYNKNMAAELVGGAFLSAFLQVLFDRMASPDVLDFIRGERLNRQLFQKLEATLLSVNAVLDDAEGKQIVHHNVRKWLNELKDAVYDAEDLLDEVATEAWRCKLEAEFQSSTTKVRKFFSSLNPFNMRIESKLQEILERVEYLERQKDILSLREGFGEKKLRKLPATSLVDESSVYGRDDDKEAIIKLLLSDDSSRDGVGVVSIVGMGGIGKTTLAQIVYNDNRVKEFFDLKMWVCVSEDFDVFRVTKAILVAITSLSCEVGELNLLQVKLTECLMDKKFLLVLDDVWNENYVHWEALKRPLTHGAQGSKIIVTTRNESVASIMRTVPTYHLKQLADEQCWLLFANHAFDNINSSSQVPNLETIGRHIVKKCRGLPLAAKTVGGLLRSKGDVTEWHNVLESNMWDLPTGDGNILPALILSYHHLPSHLKRCFAYCALFPKDYDFEMENLVLLWMAEGLLPQRRRNKSVEEVGVEYFNNLLSRSFFQQSSCNGKCFVMHDLIHDLAKFVSDGFCLHLEVDDSNEIPKTVRHFSYVRTGFDDFQKFNAFHETRCLRTFLPMKPFFWVEMLPYEVYHDLLPTLKCLRVLSLSKYDNIKELPSTIGELKLLRYLNLSCTAIERLPESICSLHNLLTLLLADCGSLNQLPTQMGRLVNLRQLDVSGTLRIKEMPLQMSRLKNLQVLSAFILGNHSGCSISELGELQQLRGRLTIVNLQNVANPRDALEAKFKDKEHLTELVLKWSGHTLSTSNERDVLSMLQPHINLKKLSIESYGGTKFPDWLGDCSFSNIVSLRLSHCKYCFFLPPLGQLPSLKSLFIIGLDAVERVGVEFYRNSSSTIKPFRCLEVLWFERMLEWQEWLPSEQDAEGGHFPCLRELHIRKCPKLSGMMPNYLPSLRKLMIIDCRQLMVSLPQAPTIYELHLGYSNKVLLKNALPGLHKFTIRGCNTIESLPEGIMHSLCLEELKIDDCPSLLSLPQDVVLATLKRLDIMKCKRLELPAWSSYASLQRLLISYSCYSLKSLQLQLFPKLTHLIIRGCKLNSLSVSEGPNQVLPSLEFLKISLCPNFLSFPVGGLHAPNLRCLEVSDSVDLKSLPEKMHSLLPSLRSLQIRNCPELESFPEGGLPSNLHSLFVSFCNKLAASLMDWDLKRLCSLKLLSIQGKCQGMESFPEEGFLPSTLTSLHILEIPNLRSLNNRGLQHLTSLQKLEISGCPQLQSMSGPELPESLSVLRIEDCPLLKQRLQKNKGEDWPKVAFVTVIEIDDEMVIS</sequence>
<proteinExistence type="predicted"/>
<dbReference type="GO" id="GO:0006952">
    <property type="term" value="P:defense response"/>
    <property type="evidence" value="ECO:0007669"/>
    <property type="project" value="UniProtKB-KW"/>
</dbReference>
<dbReference type="FunFam" id="3.40.50.300:FF:001091">
    <property type="entry name" value="Probable disease resistance protein At1g61300"/>
    <property type="match status" value="1"/>
</dbReference>
<accession>A0A061GU66</accession>
<feature type="domain" description="NB-ARC" evidence="8">
    <location>
        <begin position="194"/>
        <end position="366"/>
    </location>
</feature>
<dbReference type="OMA" id="IRIQEMQ"/>
<evidence type="ECO:0000259" key="10">
    <source>
        <dbReference type="Pfam" id="PF23559"/>
    </source>
</evidence>
<evidence type="ECO:0000256" key="3">
    <source>
        <dbReference type="ARBA" id="ARBA00022741"/>
    </source>
</evidence>
<dbReference type="InParanoid" id="A0A061GU66"/>
<evidence type="ECO:0000256" key="1">
    <source>
        <dbReference type="ARBA" id="ARBA00022614"/>
    </source>
</evidence>
<feature type="domain" description="Disease resistance protein winged helix" evidence="10">
    <location>
        <begin position="452"/>
        <end position="520"/>
    </location>
</feature>
<dbReference type="Pfam" id="PF23559">
    <property type="entry name" value="WHD_DRP"/>
    <property type="match status" value="1"/>
</dbReference>
<evidence type="ECO:0000259" key="8">
    <source>
        <dbReference type="Pfam" id="PF00931"/>
    </source>
</evidence>
<dbReference type="GO" id="GO:0051707">
    <property type="term" value="P:response to other organism"/>
    <property type="evidence" value="ECO:0007669"/>
    <property type="project" value="UniProtKB-ARBA"/>
</dbReference>
<feature type="coiled-coil region" evidence="6">
    <location>
        <begin position="141"/>
        <end position="168"/>
    </location>
</feature>
<dbReference type="InterPro" id="IPR056789">
    <property type="entry name" value="LRR_R13L1-DRL21"/>
</dbReference>
<evidence type="ECO:0000256" key="5">
    <source>
        <dbReference type="ARBA" id="ARBA00022840"/>
    </source>
</evidence>
<dbReference type="InterPro" id="IPR041118">
    <property type="entry name" value="Rx_N"/>
</dbReference>
<dbReference type="GO" id="GO:0005524">
    <property type="term" value="F:ATP binding"/>
    <property type="evidence" value="ECO:0007669"/>
    <property type="project" value="UniProtKB-KW"/>
</dbReference>
<evidence type="ECO:0000313" key="13">
    <source>
        <dbReference type="Proteomes" id="UP000026915"/>
    </source>
</evidence>
<dbReference type="Pfam" id="PF00931">
    <property type="entry name" value="NB-ARC"/>
    <property type="match status" value="1"/>
</dbReference>
<dbReference type="InterPro" id="IPR036388">
    <property type="entry name" value="WH-like_DNA-bd_sf"/>
</dbReference>
<keyword evidence="7" id="KW-1133">Transmembrane helix</keyword>
<gene>
    <name evidence="12" type="ORF">TCM_040705</name>
</gene>
<feature type="domain" description="Disease resistance N-terminal" evidence="9">
    <location>
        <begin position="31"/>
        <end position="125"/>
    </location>
</feature>
<dbReference type="AlphaFoldDB" id="A0A061GU66"/>
<evidence type="ECO:0000313" key="12">
    <source>
        <dbReference type="EMBL" id="EOY32677.1"/>
    </source>
</evidence>
<protein>
    <submittedName>
        <fullName evidence="12">LRR and NB-ARC domains-containing disease resistance protein, putative</fullName>
    </submittedName>
</protein>
<dbReference type="InterPro" id="IPR027417">
    <property type="entry name" value="P-loop_NTPase"/>
</dbReference>
<dbReference type="EMBL" id="CM001887">
    <property type="protein sequence ID" value="EOY32677.1"/>
    <property type="molecule type" value="Genomic_DNA"/>
</dbReference>
<evidence type="ECO:0000256" key="2">
    <source>
        <dbReference type="ARBA" id="ARBA00022737"/>
    </source>
</evidence>
<dbReference type="FunFam" id="1.10.10.10:FF:000322">
    <property type="entry name" value="Probable disease resistance protein At1g63360"/>
    <property type="match status" value="1"/>
</dbReference>
<dbReference type="SUPFAM" id="SSF52058">
    <property type="entry name" value="L domain-like"/>
    <property type="match status" value="2"/>
</dbReference>
<dbReference type="Gene3D" id="1.20.5.4130">
    <property type="match status" value="1"/>
</dbReference>
<dbReference type="Gene3D" id="1.10.10.10">
    <property type="entry name" value="Winged helix-like DNA-binding domain superfamily/Winged helix DNA-binding domain"/>
    <property type="match status" value="1"/>
</dbReference>
<keyword evidence="1" id="KW-0433">Leucine-rich repeat</keyword>
<evidence type="ECO:0000256" key="4">
    <source>
        <dbReference type="ARBA" id="ARBA00022821"/>
    </source>
</evidence>
<organism evidence="12 13">
    <name type="scientific">Theobroma cacao</name>
    <name type="common">Cacao</name>
    <name type="synonym">Cocoa</name>
    <dbReference type="NCBI Taxonomy" id="3641"/>
    <lineage>
        <taxon>Eukaryota</taxon>
        <taxon>Viridiplantae</taxon>
        <taxon>Streptophyta</taxon>
        <taxon>Embryophyta</taxon>
        <taxon>Tracheophyta</taxon>
        <taxon>Spermatophyta</taxon>
        <taxon>Magnoliopsida</taxon>
        <taxon>eudicotyledons</taxon>
        <taxon>Gunneridae</taxon>
        <taxon>Pentapetalae</taxon>
        <taxon>rosids</taxon>
        <taxon>malvids</taxon>
        <taxon>Malvales</taxon>
        <taxon>Malvaceae</taxon>
        <taxon>Byttnerioideae</taxon>
        <taxon>Theobroma</taxon>
    </lineage>
</organism>
<dbReference type="HOGENOM" id="CLU_000837_8_8_1"/>